<keyword evidence="5" id="KW-1185">Reference proteome</keyword>
<sequence>MAGEGQSLSNEGGRRLVFFPSPFQGHITPILQLASLLRSRGFFITIIHTRFNSPDPSMYPDFSFEAISDGLSAEKASSLISDFIAFSTALNKNCEQPFRECLKRLTSERRSDRIVCVIDDGNMQFVPNVVHELEVPRIMFLINSAASVAIYFNFPLLKEKGYLPIKDHKSKTPVDDCPPLRIKDIPGIRSDDPDAWFQIVDEALKKLNSSSAIFWNTFDYLEETTLSKMKRDIQAPIFAIGPVHKYPTCRSTSLLEEERSCLSWLDQQPPGSVIYVSFGSLACLSKEELVEAAMGLANSEQAFLWALRPGSVRGSDSIELPIEFEENTKGQGRVVKWAPQQEVLAHPSVGAFWTHCGWNSTLEGICEGVPLLCSPSFGDQMVNARYVDSVWKVGLQLDNGFVRGEIESGIRRIIAEKQREEFKARAKDLKANAEHSLTEKGTSFRFLKGLVDHLLSL</sequence>
<dbReference type="PANTHER" id="PTHR11926">
    <property type="entry name" value="GLUCOSYL/GLUCURONOSYL TRANSFERASES"/>
    <property type="match status" value="1"/>
</dbReference>
<organism evidence="4 5">
    <name type="scientific">Aristolochia fimbriata</name>
    <name type="common">White veined hardy Dutchman's pipe vine</name>
    <dbReference type="NCBI Taxonomy" id="158543"/>
    <lineage>
        <taxon>Eukaryota</taxon>
        <taxon>Viridiplantae</taxon>
        <taxon>Streptophyta</taxon>
        <taxon>Embryophyta</taxon>
        <taxon>Tracheophyta</taxon>
        <taxon>Spermatophyta</taxon>
        <taxon>Magnoliopsida</taxon>
        <taxon>Magnoliidae</taxon>
        <taxon>Piperales</taxon>
        <taxon>Aristolochiaceae</taxon>
        <taxon>Aristolochia</taxon>
    </lineage>
</organism>
<keyword evidence="2" id="KW-0808">Transferase</keyword>
<dbReference type="Proteomes" id="UP000825729">
    <property type="component" value="Unassembled WGS sequence"/>
</dbReference>
<accession>A0AAV7EXM4</accession>
<dbReference type="CDD" id="cd03784">
    <property type="entry name" value="GT1_Gtf-like"/>
    <property type="match status" value="1"/>
</dbReference>
<keyword evidence="3" id="KW-0175">Coiled coil</keyword>
<dbReference type="FunFam" id="3.40.50.2000:FF:000120">
    <property type="entry name" value="UDP-glycosyltransferase 76C1"/>
    <property type="match status" value="1"/>
</dbReference>
<feature type="coiled-coil region" evidence="3">
    <location>
        <begin position="412"/>
        <end position="439"/>
    </location>
</feature>
<proteinExistence type="inferred from homology"/>
<comment type="similarity">
    <text evidence="1">Belongs to the UDP-glycosyltransferase family.</text>
</comment>
<evidence type="ECO:0000256" key="1">
    <source>
        <dbReference type="ARBA" id="ARBA00009995"/>
    </source>
</evidence>
<dbReference type="InterPro" id="IPR002213">
    <property type="entry name" value="UDP_glucos_trans"/>
</dbReference>
<evidence type="ECO:0000256" key="2">
    <source>
        <dbReference type="ARBA" id="ARBA00022679"/>
    </source>
</evidence>
<protein>
    <submittedName>
        <fullName evidence="4">Uncharacterized protein</fullName>
    </submittedName>
</protein>
<dbReference type="GO" id="GO:0080043">
    <property type="term" value="F:quercetin 3-O-glucosyltransferase activity"/>
    <property type="evidence" value="ECO:0007669"/>
    <property type="project" value="TreeGrafter"/>
</dbReference>
<dbReference type="SUPFAM" id="SSF53756">
    <property type="entry name" value="UDP-Glycosyltransferase/glycogen phosphorylase"/>
    <property type="match status" value="1"/>
</dbReference>
<dbReference type="AlphaFoldDB" id="A0AAV7EXM4"/>
<dbReference type="GO" id="GO:0080044">
    <property type="term" value="F:quercetin 7-O-glucosyltransferase activity"/>
    <property type="evidence" value="ECO:0007669"/>
    <property type="project" value="TreeGrafter"/>
</dbReference>
<dbReference type="PANTHER" id="PTHR11926:SF1374">
    <property type="entry name" value="UDP-GLYCOSYLTRANSFERASE 76F1-RELATED"/>
    <property type="match status" value="1"/>
</dbReference>
<evidence type="ECO:0000313" key="5">
    <source>
        <dbReference type="Proteomes" id="UP000825729"/>
    </source>
</evidence>
<name>A0AAV7EXM4_ARIFI</name>
<gene>
    <name evidence="4" type="ORF">H6P81_006133</name>
</gene>
<evidence type="ECO:0000313" key="4">
    <source>
        <dbReference type="EMBL" id="KAG9453229.1"/>
    </source>
</evidence>
<dbReference type="Pfam" id="PF00201">
    <property type="entry name" value="UDPGT"/>
    <property type="match status" value="1"/>
</dbReference>
<reference evidence="4 5" key="1">
    <citation type="submission" date="2021-07" db="EMBL/GenBank/DDBJ databases">
        <title>The Aristolochia fimbriata genome: insights into angiosperm evolution, floral development and chemical biosynthesis.</title>
        <authorList>
            <person name="Jiao Y."/>
        </authorList>
    </citation>
    <scope>NUCLEOTIDE SEQUENCE [LARGE SCALE GENOMIC DNA]</scope>
    <source>
        <strain evidence="4">IBCAS-2021</strain>
        <tissue evidence="4">Leaf</tissue>
    </source>
</reference>
<dbReference type="Gene3D" id="3.40.50.2000">
    <property type="entry name" value="Glycogen Phosphorylase B"/>
    <property type="match status" value="2"/>
</dbReference>
<dbReference type="FunFam" id="3.40.50.2000:FF:000040">
    <property type="entry name" value="UDP-glycosyltransferase 76C1"/>
    <property type="match status" value="1"/>
</dbReference>
<dbReference type="EMBL" id="JAINDJ010000003">
    <property type="protein sequence ID" value="KAG9453229.1"/>
    <property type="molecule type" value="Genomic_DNA"/>
</dbReference>
<comment type="caution">
    <text evidence="4">The sequence shown here is derived from an EMBL/GenBank/DDBJ whole genome shotgun (WGS) entry which is preliminary data.</text>
</comment>
<evidence type="ECO:0000256" key="3">
    <source>
        <dbReference type="SAM" id="Coils"/>
    </source>
</evidence>